<sequence length="305" mass="33874">MKATLLLVAAVGLAVPIRSFEVKVVGRSQKSQSQNQLQILLKSMSEPTFYVAQERQSNRRHQTQRGSYLEQPNRYQNQFSSENQFNFGSIKFQQQGNRPTSGFPSHQVKYDNFGNPIRQQFSTQNQFTQPSGGRFSAQPGAGSSFTQFGQFGQSQPPSQFAGSTASQFAQPSRFAQPSKFVQPSQFSQPFRQQHSQFVSTPTGQIAHSSQFPQTFNQFGQQASNRLAQAQFRALNYAPVRQVSQVNQIGIQFGNQPIGFQQGSPSFGNQFSRQQQANFQSTGSSISGRQQTAPFGSVQQPNNFAG</sequence>
<evidence type="ECO:0000313" key="4">
    <source>
        <dbReference type="RefSeq" id="XP_018022262.1"/>
    </source>
</evidence>
<feature type="chain" id="PRO_5034933629" evidence="2">
    <location>
        <begin position="20"/>
        <end position="305"/>
    </location>
</feature>
<feature type="signal peptide" evidence="2">
    <location>
        <begin position="1"/>
        <end position="19"/>
    </location>
</feature>
<organism evidence="3 4">
    <name type="scientific">Hyalella azteca</name>
    <name type="common">Amphipod</name>
    <dbReference type="NCBI Taxonomy" id="294128"/>
    <lineage>
        <taxon>Eukaryota</taxon>
        <taxon>Metazoa</taxon>
        <taxon>Ecdysozoa</taxon>
        <taxon>Arthropoda</taxon>
        <taxon>Crustacea</taxon>
        <taxon>Multicrustacea</taxon>
        <taxon>Malacostraca</taxon>
        <taxon>Eumalacostraca</taxon>
        <taxon>Peracarida</taxon>
        <taxon>Amphipoda</taxon>
        <taxon>Senticaudata</taxon>
        <taxon>Talitrida</taxon>
        <taxon>Talitroidea</taxon>
        <taxon>Hyalellidae</taxon>
        <taxon>Hyalella</taxon>
    </lineage>
</organism>
<name>A0A8B7P8X6_HYAAZ</name>
<dbReference type="GeneID" id="108678369"/>
<dbReference type="RefSeq" id="XP_018022262.1">
    <property type="nucleotide sequence ID" value="XM_018166773.1"/>
</dbReference>
<feature type="region of interest" description="Disordered" evidence="1">
    <location>
        <begin position="261"/>
        <end position="305"/>
    </location>
</feature>
<keyword evidence="3" id="KW-1185">Reference proteome</keyword>
<dbReference type="KEGG" id="hazt:108678369"/>
<protein>
    <submittedName>
        <fullName evidence="4">Actin cytoskeleton-regulatory complex protein SLA1-like</fullName>
    </submittedName>
</protein>
<accession>A0A8B7P8X6</accession>
<evidence type="ECO:0000256" key="2">
    <source>
        <dbReference type="SAM" id="SignalP"/>
    </source>
</evidence>
<gene>
    <name evidence="4" type="primary">LOC108678369</name>
</gene>
<feature type="region of interest" description="Disordered" evidence="1">
    <location>
        <begin position="126"/>
        <end position="194"/>
    </location>
</feature>
<dbReference type="Proteomes" id="UP000694843">
    <property type="component" value="Unplaced"/>
</dbReference>
<evidence type="ECO:0000313" key="3">
    <source>
        <dbReference type="Proteomes" id="UP000694843"/>
    </source>
</evidence>
<feature type="compositionally biased region" description="Low complexity" evidence="1">
    <location>
        <begin position="176"/>
        <end position="194"/>
    </location>
</feature>
<feature type="compositionally biased region" description="Low complexity" evidence="1">
    <location>
        <begin position="140"/>
        <end position="161"/>
    </location>
</feature>
<evidence type="ECO:0000256" key="1">
    <source>
        <dbReference type="SAM" id="MobiDB-lite"/>
    </source>
</evidence>
<reference evidence="4" key="1">
    <citation type="submission" date="2025-08" db="UniProtKB">
        <authorList>
            <consortium name="RefSeq"/>
        </authorList>
    </citation>
    <scope>IDENTIFICATION</scope>
    <source>
        <tissue evidence="4">Whole organism</tissue>
    </source>
</reference>
<dbReference type="OrthoDB" id="6405949at2759"/>
<feature type="compositionally biased region" description="Polar residues" evidence="1">
    <location>
        <begin position="162"/>
        <end position="175"/>
    </location>
</feature>
<dbReference type="AlphaFoldDB" id="A0A8B7P8X6"/>
<proteinExistence type="predicted"/>
<keyword evidence="2" id="KW-0732">Signal</keyword>